<dbReference type="OrthoDB" id="8603558at2"/>
<name>A0A0K6GT00_9NEIS</name>
<dbReference type="Pfam" id="PF03713">
    <property type="entry name" value="DUF305"/>
    <property type="match status" value="1"/>
</dbReference>
<feature type="signal peptide" evidence="1">
    <location>
        <begin position="1"/>
        <end position="20"/>
    </location>
</feature>
<dbReference type="STRING" id="375574.GCA_001418035_00534"/>
<dbReference type="InterPro" id="IPR012347">
    <property type="entry name" value="Ferritin-like"/>
</dbReference>
<evidence type="ECO:0000313" key="3">
    <source>
        <dbReference type="EMBL" id="CUA81889.1"/>
    </source>
</evidence>
<dbReference type="Gene3D" id="1.20.1260.10">
    <property type="match status" value="1"/>
</dbReference>
<evidence type="ECO:0000256" key="1">
    <source>
        <dbReference type="SAM" id="SignalP"/>
    </source>
</evidence>
<reference evidence="4" key="1">
    <citation type="submission" date="2015-08" db="EMBL/GenBank/DDBJ databases">
        <authorList>
            <person name="Varghese N."/>
        </authorList>
    </citation>
    <scope>NUCLEOTIDE SEQUENCE [LARGE SCALE GENOMIC DNA]</scope>
    <source>
        <strain evidence="4">DSM 17901</strain>
    </source>
</reference>
<keyword evidence="1" id="KW-0732">Signal</keyword>
<protein>
    <recommendedName>
        <fullName evidence="2">DUF305 domain-containing protein</fullName>
    </recommendedName>
</protein>
<feature type="chain" id="PRO_5005503688" description="DUF305 domain-containing protein" evidence="1">
    <location>
        <begin position="21"/>
        <end position="134"/>
    </location>
</feature>
<dbReference type="PANTHER" id="PTHR36933">
    <property type="entry name" value="SLL0788 PROTEIN"/>
    <property type="match status" value="1"/>
</dbReference>
<gene>
    <name evidence="3" type="ORF">Ga0061063_0736</name>
</gene>
<proteinExistence type="predicted"/>
<dbReference type="EMBL" id="CYHA01000001">
    <property type="protein sequence ID" value="CUA81889.1"/>
    <property type="molecule type" value="Genomic_DNA"/>
</dbReference>
<dbReference type="Proteomes" id="UP000243535">
    <property type="component" value="Unassembled WGS sequence"/>
</dbReference>
<keyword evidence="4" id="KW-1185">Reference proteome</keyword>
<feature type="domain" description="DUF305" evidence="2">
    <location>
        <begin position="38"/>
        <end position="127"/>
    </location>
</feature>
<dbReference type="InterPro" id="IPR005183">
    <property type="entry name" value="DUF305_CopM-like"/>
</dbReference>
<sequence>MKTLLMLAAVATLSLSAAQAATPAAPAACPMMQGGAHPMHGMAMPEGAQTPSTQGYLAAHRGMMQGMAIPYTGNADYDFAAGMVPHHQGAVDMARVELQYGKDPELRKLAEEVIAAQEKEIAFLKAWMAAHPAK</sequence>
<evidence type="ECO:0000259" key="2">
    <source>
        <dbReference type="Pfam" id="PF03713"/>
    </source>
</evidence>
<evidence type="ECO:0000313" key="4">
    <source>
        <dbReference type="Proteomes" id="UP000243535"/>
    </source>
</evidence>
<accession>A0A0K6GT00</accession>
<dbReference type="RefSeq" id="WP_082446343.1">
    <property type="nucleotide sequence ID" value="NZ_CYHA01000001.1"/>
</dbReference>
<organism evidence="3 4">
    <name type="scientific">Gulbenkiania indica</name>
    <dbReference type="NCBI Taxonomy" id="375574"/>
    <lineage>
        <taxon>Bacteria</taxon>
        <taxon>Pseudomonadati</taxon>
        <taxon>Pseudomonadota</taxon>
        <taxon>Betaproteobacteria</taxon>
        <taxon>Neisseriales</taxon>
        <taxon>Chromobacteriaceae</taxon>
        <taxon>Gulbenkiania</taxon>
    </lineage>
</organism>
<dbReference type="PANTHER" id="PTHR36933:SF1">
    <property type="entry name" value="SLL0788 PROTEIN"/>
    <property type="match status" value="1"/>
</dbReference>
<dbReference type="AlphaFoldDB" id="A0A0K6GT00"/>